<sequence>MEEYDLGRIVLLALLWKTSGDWLVHIISRLVEHLERIDVEKSFEPPEKYPAISAFCRCDAKDFDFLLAVTMQSEIDETFPGLGGLYSPEQLLELRRCLAHATFPVDRHHVLGLFVYGCGEIPEVGGGFGVEDRGKFADGLIVTIKSLVGDSRDRLPKPLGAAEQRYLHTFIRDVWDDLSGTDIENRIRTHPRVSLPEDNIPHHDNLSEFVDTCFDNVCDKATFVRSGVTILEGMIERLHLSYFIDEASPVESFWTTASETRQAEVREDPEQSFKAASKCIVSPGGSICRGCQKSLSVNVSQKRKISSYGYTQAKSLVYSKYGEPQDVLSLHGHSISPAAGTDVVLRMLVAPINPADVNQIQGVYPSKPEMNTALGTSEPSAVAGNEGAAEVVSVGSGVKSLSKGDWVIMKSTGMGTWRTHMAVDESTLIKIDNKEGLTPLQVGTVSVNPCTAYRMILDSAKWTFREDEWFIQNGANSGVGRAAIQLGKEWGFKSINVIRGRENKDEEQKLKQELYDIGATKVITEEELQGREIRDQIKEWTNGGREQVKVGLNCVGGKPATALAKFLSEGATMVTYGAMSKQPVMLPASLLIFKNLNFNGFWISKWSDRNPEQKKQTVDDVLRLTREGRFKDIPVQECKWGWKTEVDTLQAAVQGTLGGFRPGKGVFVFEET</sequence>
<evidence type="ECO:0000256" key="4">
    <source>
        <dbReference type="ARBA" id="ARBA00022832"/>
    </source>
</evidence>
<evidence type="ECO:0000259" key="13">
    <source>
        <dbReference type="SMART" id="SM00829"/>
    </source>
</evidence>
<dbReference type="PANTHER" id="PTHR43981:SF2">
    <property type="entry name" value="ENOYL-[ACYL-CARRIER-PROTEIN] REDUCTASE, MITOCHONDRIAL"/>
    <property type="match status" value="1"/>
</dbReference>
<dbReference type="PANTHER" id="PTHR43981">
    <property type="entry name" value="ENOYL-[ACYL-CARRIER-PROTEIN] REDUCTASE, MITOCHONDRIAL"/>
    <property type="match status" value="1"/>
</dbReference>
<keyword evidence="15" id="KW-1185">Reference proteome</keyword>
<dbReference type="InterPro" id="IPR013154">
    <property type="entry name" value="ADH-like_N"/>
</dbReference>
<keyword evidence="5" id="KW-0521">NADP</keyword>
<evidence type="ECO:0000313" key="15">
    <source>
        <dbReference type="Proteomes" id="UP001172673"/>
    </source>
</evidence>
<keyword evidence="9" id="KW-0496">Mitochondrion</keyword>
<dbReference type="SUPFAM" id="SSF50129">
    <property type="entry name" value="GroES-like"/>
    <property type="match status" value="1"/>
</dbReference>
<keyword evidence="6" id="KW-0809">Transit peptide</keyword>
<name>A0AA38XBB2_9EURO</name>
<comment type="subcellular location">
    <subcellularLocation>
        <location evidence="1">Mitochondrion</location>
    </subcellularLocation>
</comment>
<keyword evidence="4" id="KW-0276">Fatty acid metabolism</keyword>
<evidence type="ECO:0000256" key="5">
    <source>
        <dbReference type="ARBA" id="ARBA00022857"/>
    </source>
</evidence>
<protein>
    <recommendedName>
        <fullName evidence="11">enoyl-[acyl-carrier-protein] reductase</fullName>
        <ecNumber evidence="11">1.3.1.104</ecNumber>
    </recommendedName>
</protein>
<dbReference type="Proteomes" id="UP001172673">
    <property type="component" value="Unassembled WGS sequence"/>
</dbReference>
<evidence type="ECO:0000256" key="9">
    <source>
        <dbReference type="ARBA" id="ARBA00023128"/>
    </source>
</evidence>
<evidence type="ECO:0000256" key="10">
    <source>
        <dbReference type="ARBA" id="ARBA00023160"/>
    </source>
</evidence>
<evidence type="ECO:0000256" key="7">
    <source>
        <dbReference type="ARBA" id="ARBA00023002"/>
    </source>
</evidence>
<dbReference type="SUPFAM" id="SSF51735">
    <property type="entry name" value="NAD(P)-binding Rossmann-fold domains"/>
    <property type="match status" value="1"/>
</dbReference>
<keyword evidence="3" id="KW-0444">Lipid biosynthesis</keyword>
<proteinExistence type="inferred from homology"/>
<keyword evidence="8" id="KW-0443">Lipid metabolism</keyword>
<dbReference type="Pfam" id="PF00107">
    <property type="entry name" value="ADH_zinc_N"/>
    <property type="match status" value="1"/>
</dbReference>
<dbReference type="GO" id="GO:0005739">
    <property type="term" value="C:mitochondrion"/>
    <property type="evidence" value="ECO:0007669"/>
    <property type="project" value="UniProtKB-SubCell"/>
</dbReference>
<comment type="caution">
    <text evidence="14">The sequence shown here is derived from an EMBL/GenBank/DDBJ whole genome shotgun (WGS) entry which is preliminary data.</text>
</comment>
<evidence type="ECO:0000256" key="2">
    <source>
        <dbReference type="ARBA" id="ARBA00010371"/>
    </source>
</evidence>
<dbReference type="EC" id="1.3.1.104" evidence="11"/>
<keyword evidence="7 14" id="KW-0560">Oxidoreductase</keyword>
<dbReference type="InterPro" id="IPR011032">
    <property type="entry name" value="GroES-like_sf"/>
</dbReference>
<evidence type="ECO:0000256" key="12">
    <source>
        <dbReference type="ARBA" id="ARBA00048843"/>
    </source>
</evidence>
<reference evidence="14" key="1">
    <citation type="submission" date="2022-10" db="EMBL/GenBank/DDBJ databases">
        <title>Culturing micro-colonial fungi from biological soil crusts in the Mojave desert and describing Neophaeococcomyces mojavensis, and introducing the new genera and species Taxawa tesnikishii.</title>
        <authorList>
            <person name="Kurbessoian T."/>
            <person name="Stajich J.E."/>
        </authorList>
    </citation>
    <scope>NUCLEOTIDE SEQUENCE</scope>
    <source>
        <strain evidence="14">TK_41</strain>
    </source>
</reference>
<comment type="catalytic activity">
    <reaction evidence="12">
        <text>a 2,3-saturated acyl-[ACP] + NADP(+) = a (2E)-enoyl-[ACP] + NADPH + H(+)</text>
        <dbReference type="Rhea" id="RHEA:22564"/>
        <dbReference type="Rhea" id="RHEA-COMP:9925"/>
        <dbReference type="Rhea" id="RHEA-COMP:9926"/>
        <dbReference type="ChEBI" id="CHEBI:15378"/>
        <dbReference type="ChEBI" id="CHEBI:57783"/>
        <dbReference type="ChEBI" id="CHEBI:58349"/>
        <dbReference type="ChEBI" id="CHEBI:78784"/>
        <dbReference type="ChEBI" id="CHEBI:78785"/>
        <dbReference type="EC" id="1.3.1.104"/>
    </reaction>
</comment>
<dbReference type="GO" id="GO:0006633">
    <property type="term" value="P:fatty acid biosynthetic process"/>
    <property type="evidence" value="ECO:0007669"/>
    <property type="project" value="UniProtKB-KW"/>
</dbReference>
<dbReference type="InterPro" id="IPR013149">
    <property type="entry name" value="ADH-like_C"/>
</dbReference>
<evidence type="ECO:0000256" key="6">
    <source>
        <dbReference type="ARBA" id="ARBA00022946"/>
    </source>
</evidence>
<dbReference type="FunFam" id="3.40.50.720:FF:000112">
    <property type="entry name" value="Enoyl-[acyl-carrier-protein] reductase 1, mitochondrial"/>
    <property type="match status" value="1"/>
</dbReference>
<comment type="similarity">
    <text evidence="2">Belongs to the zinc-containing alcohol dehydrogenase family. Quinone oxidoreductase subfamily.</text>
</comment>
<evidence type="ECO:0000256" key="11">
    <source>
        <dbReference type="ARBA" id="ARBA00038963"/>
    </source>
</evidence>
<dbReference type="EMBL" id="JAPDRK010000008">
    <property type="protein sequence ID" value="KAJ9609985.1"/>
    <property type="molecule type" value="Genomic_DNA"/>
</dbReference>
<dbReference type="SMART" id="SM00829">
    <property type="entry name" value="PKS_ER"/>
    <property type="match status" value="1"/>
</dbReference>
<evidence type="ECO:0000256" key="8">
    <source>
        <dbReference type="ARBA" id="ARBA00023098"/>
    </source>
</evidence>
<evidence type="ECO:0000256" key="1">
    <source>
        <dbReference type="ARBA" id="ARBA00004173"/>
    </source>
</evidence>
<dbReference type="GO" id="GO:0141148">
    <property type="term" value="F:enoyl-[acyl-carrier-protein] reductase (NADPH) activity"/>
    <property type="evidence" value="ECO:0007669"/>
    <property type="project" value="UniProtKB-EC"/>
</dbReference>
<gene>
    <name evidence="14" type="primary">ETR1</name>
    <name evidence="14" type="ORF">H2200_006315</name>
</gene>
<dbReference type="Pfam" id="PF08240">
    <property type="entry name" value="ADH_N"/>
    <property type="match status" value="1"/>
</dbReference>
<organism evidence="14 15">
    <name type="scientific">Cladophialophora chaetospira</name>
    <dbReference type="NCBI Taxonomy" id="386627"/>
    <lineage>
        <taxon>Eukaryota</taxon>
        <taxon>Fungi</taxon>
        <taxon>Dikarya</taxon>
        <taxon>Ascomycota</taxon>
        <taxon>Pezizomycotina</taxon>
        <taxon>Eurotiomycetes</taxon>
        <taxon>Chaetothyriomycetidae</taxon>
        <taxon>Chaetothyriales</taxon>
        <taxon>Herpotrichiellaceae</taxon>
        <taxon>Cladophialophora</taxon>
    </lineage>
</organism>
<keyword evidence="10" id="KW-0275">Fatty acid biosynthesis</keyword>
<dbReference type="CDD" id="cd08290">
    <property type="entry name" value="ETR"/>
    <property type="match status" value="1"/>
</dbReference>
<dbReference type="InterPro" id="IPR051034">
    <property type="entry name" value="Mito_Enoyl-ACP_Reductase"/>
</dbReference>
<dbReference type="AlphaFoldDB" id="A0AA38XBB2"/>
<evidence type="ECO:0000256" key="3">
    <source>
        <dbReference type="ARBA" id="ARBA00022516"/>
    </source>
</evidence>
<dbReference type="InterPro" id="IPR036291">
    <property type="entry name" value="NAD(P)-bd_dom_sf"/>
</dbReference>
<dbReference type="Gene3D" id="3.90.180.10">
    <property type="entry name" value="Medium-chain alcohol dehydrogenases, catalytic domain"/>
    <property type="match status" value="1"/>
</dbReference>
<dbReference type="Gene3D" id="3.40.50.720">
    <property type="entry name" value="NAD(P)-binding Rossmann-like Domain"/>
    <property type="match status" value="1"/>
</dbReference>
<dbReference type="InterPro" id="IPR020843">
    <property type="entry name" value="ER"/>
</dbReference>
<dbReference type="FunFam" id="3.90.180.10:FF:000029">
    <property type="entry name" value="Mitochondrial enoyl reductase"/>
    <property type="match status" value="1"/>
</dbReference>
<evidence type="ECO:0000313" key="14">
    <source>
        <dbReference type="EMBL" id="KAJ9609985.1"/>
    </source>
</evidence>
<feature type="domain" description="Enoyl reductase (ER)" evidence="13">
    <location>
        <begin position="326"/>
        <end position="667"/>
    </location>
</feature>
<accession>A0AA38XBB2</accession>